<dbReference type="OrthoDB" id="7346546at2"/>
<keyword evidence="4" id="KW-1185">Reference proteome</keyword>
<dbReference type="AlphaFoldDB" id="A0A1I4EZQ6"/>
<evidence type="ECO:0000313" key="3">
    <source>
        <dbReference type="EMBL" id="SFL11212.1"/>
    </source>
</evidence>
<evidence type="ECO:0008006" key="5">
    <source>
        <dbReference type="Google" id="ProtNLM"/>
    </source>
</evidence>
<name>A0A1I4EZQ6_9RHOB</name>
<dbReference type="Proteomes" id="UP000198851">
    <property type="component" value="Unassembled WGS sequence"/>
</dbReference>
<keyword evidence="2" id="KW-0732">Signal</keyword>
<dbReference type="RefSeq" id="WP_093324296.1">
    <property type="nucleotide sequence ID" value="NZ_FOSZ01000005.1"/>
</dbReference>
<dbReference type="InterPro" id="IPR021253">
    <property type="entry name" value="ZrgA-like"/>
</dbReference>
<evidence type="ECO:0000256" key="1">
    <source>
        <dbReference type="SAM" id="MobiDB-lite"/>
    </source>
</evidence>
<accession>A0A1I4EZQ6</accession>
<evidence type="ECO:0000256" key="2">
    <source>
        <dbReference type="SAM" id="SignalP"/>
    </source>
</evidence>
<sequence>MPLKTLLLASALIVAALPASAEEKRALGAHVHGHGALNVAIEGTTLALELETPGFDLVGFEHAAESEQDKKVIQSALDKLSDPALIFAVPQGAGCSLVEAVAELHGDDKHEDDDHGEEHDHDHEEHGEKEDHDDHDHEEHDHEEDAATDSHSEFHAEYQLTCEAPAQLTDISLTYFETFPNARALEVQLITDSGARKIDLTGESAVINLN</sequence>
<dbReference type="Pfam" id="PF10986">
    <property type="entry name" value="ZrgA"/>
    <property type="match status" value="1"/>
</dbReference>
<feature type="region of interest" description="Disordered" evidence="1">
    <location>
        <begin position="107"/>
        <end position="153"/>
    </location>
</feature>
<proteinExistence type="predicted"/>
<evidence type="ECO:0000313" key="4">
    <source>
        <dbReference type="Proteomes" id="UP000198851"/>
    </source>
</evidence>
<dbReference type="EMBL" id="FOSZ01000005">
    <property type="protein sequence ID" value="SFL11212.1"/>
    <property type="molecule type" value="Genomic_DNA"/>
</dbReference>
<reference evidence="4" key="1">
    <citation type="submission" date="2016-10" db="EMBL/GenBank/DDBJ databases">
        <authorList>
            <person name="Varghese N."/>
            <person name="Submissions S."/>
        </authorList>
    </citation>
    <scope>NUCLEOTIDE SEQUENCE [LARGE SCALE GENOMIC DNA]</scope>
    <source>
        <strain evidence="4">DSM 28453</strain>
    </source>
</reference>
<dbReference type="STRING" id="1280847.SAMN04488036_105108"/>
<gene>
    <name evidence="3" type="ORF">SAMN04488036_105108</name>
</gene>
<organism evidence="3 4">
    <name type="scientific">Shimia haliotis</name>
    <dbReference type="NCBI Taxonomy" id="1280847"/>
    <lineage>
        <taxon>Bacteria</taxon>
        <taxon>Pseudomonadati</taxon>
        <taxon>Pseudomonadota</taxon>
        <taxon>Alphaproteobacteria</taxon>
        <taxon>Rhodobacterales</taxon>
        <taxon>Roseobacteraceae</taxon>
    </lineage>
</organism>
<feature type="signal peptide" evidence="2">
    <location>
        <begin position="1"/>
        <end position="21"/>
    </location>
</feature>
<protein>
    <recommendedName>
        <fullName evidence="5">Zinc-binding protein</fullName>
    </recommendedName>
</protein>
<feature type="chain" id="PRO_5011727826" description="Zinc-binding protein" evidence="2">
    <location>
        <begin position="22"/>
        <end position="210"/>
    </location>
</feature>